<dbReference type="Proteomes" id="UP000827976">
    <property type="component" value="Chromosome 10"/>
</dbReference>
<sequence>MAGERDAGNQGSKLQIVKPMSRRAPLRSIFGNLDDYHRFSDPDDRRVGAGEMAEEAIVIKTPSKRKLELEDDKVAGSSELTPSSGGIAVSSPLLTPVSSKGDRIYGRAKVAKYNNSEPQTPMSDVGSPRNIHSTPVGCRYDCSLGFLTKKFVNLLKQAPDHTIDLNTAAETLEVKKRRIYDITNVLEGIGLIEKAIKNRIHWKGLDELSTGNGDDDVSVMQGEVENLSIQEHDLDDRISEMQEKVKGLSQDENNQRWLFVTEEDIKRIPCFQNETLIAIKAPHGATMEVPDPDEQTGDYHERRYRIVLRSNMGPIDVYLVSQFEEMHPPASNLVSVERSAVSTVTENITGNAIEQQNAHDPQQAFSNTTTSEDYIGGIRRILPSEIHHDTDYWLLSEADVSMTDMWRTPSDASWNWMDGLNLDALNEGHSMASPQTPSSGVQVTPPKTDSKT</sequence>
<protein>
    <submittedName>
        <fullName evidence="1">E2F Family protein</fullName>
    </submittedName>
</protein>
<accession>A0ACB7VC18</accession>
<proteinExistence type="predicted"/>
<reference evidence="2" key="1">
    <citation type="journal article" date="2022" name="Nat. Commun.">
        <title>Chromosome evolution and the genetic basis of agronomically important traits in greater yam.</title>
        <authorList>
            <person name="Bredeson J.V."/>
            <person name="Lyons J.B."/>
            <person name="Oniyinde I.O."/>
            <person name="Okereke N.R."/>
            <person name="Kolade O."/>
            <person name="Nnabue I."/>
            <person name="Nwadili C.O."/>
            <person name="Hribova E."/>
            <person name="Parker M."/>
            <person name="Nwogha J."/>
            <person name="Shu S."/>
            <person name="Carlson J."/>
            <person name="Kariba R."/>
            <person name="Muthemba S."/>
            <person name="Knop K."/>
            <person name="Barton G.J."/>
            <person name="Sherwood A.V."/>
            <person name="Lopez-Montes A."/>
            <person name="Asiedu R."/>
            <person name="Jamnadass R."/>
            <person name="Muchugi A."/>
            <person name="Goodstein D."/>
            <person name="Egesi C.N."/>
            <person name="Featherston J."/>
            <person name="Asfaw A."/>
            <person name="Simpson G.G."/>
            <person name="Dolezel J."/>
            <person name="Hendre P.S."/>
            <person name="Van Deynze A."/>
            <person name="Kumar P.L."/>
            <person name="Obidiegwu J.E."/>
            <person name="Bhattacharjee R."/>
            <person name="Rokhsar D.S."/>
        </authorList>
    </citation>
    <scope>NUCLEOTIDE SEQUENCE [LARGE SCALE GENOMIC DNA]</scope>
    <source>
        <strain evidence="2">cv. TDa95/00328</strain>
    </source>
</reference>
<dbReference type="EMBL" id="CM037020">
    <property type="protein sequence ID" value="KAH7671328.1"/>
    <property type="molecule type" value="Genomic_DNA"/>
</dbReference>
<organism evidence="1 2">
    <name type="scientific">Dioscorea alata</name>
    <name type="common">Purple yam</name>
    <dbReference type="NCBI Taxonomy" id="55571"/>
    <lineage>
        <taxon>Eukaryota</taxon>
        <taxon>Viridiplantae</taxon>
        <taxon>Streptophyta</taxon>
        <taxon>Embryophyta</taxon>
        <taxon>Tracheophyta</taxon>
        <taxon>Spermatophyta</taxon>
        <taxon>Magnoliopsida</taxon>
        <taxon>Liliopsida</taxon>
        <taxon>Dioscoreales</taxon>
        <taxon>Dioscoreaceae</taxon>
        <taxon>Dioscorea</taxon>
    </lineage>
</organism>
<gene>
    <name evidence="1" type="ORF">IHE45_10G085900</name>
</gene>
<evidence type="ECO:0000313" key="1">
    <source>
        <dbReference type="EMBL" id="KAH7671328.1"/>
    </source>
</evidence>
<evidence type="ECO:0000313" key="2">
    <source>
        <dbReference type="Proteomes" id="UP000827976"/>
    </source>
</evidence>
<comment type="caution">
    <text evidence="1">The sequence shown here is derived from an EMBL/GenBank/DDBJ whole genome shotgun (WGS) entry which is preliminary data.</text>
</comment>
<keyword evidence="2" id="KW-1185">Reference proteome</keyword>
<name>A0ACB7VC18_DIOAL</name>